<feature type="compositionally biased region" description="Polar residues" evidence="3">
    <location>
        <begin position="270"/>
        <end position="281"/>
    </location>
</feature>
<dbReference type="EMBL" id="CAJPDT010000024">
    <property type="protein sequence ID" value="CAF9919884.1"/>
    <property type="molecule type" value="Genomic_DNA"/>
</dbReference>
<dbReference type="PROSITE" id="PS50888">
    <property type="entry name" value="BHLH"/>
    <property type="match status" value="1"/>
</dbReference>
<name>A0A8H3IN84_9LECA</name>
<dbReference type="GO" id="GO:0090575">
    <property type="term" value="C:RNA polymerase II transcription regulator complex"/>
    <property type="evidence" value="ECO:0007669"/>
    <property type="project" value="TreeGrafter"/>
</dbReference>
<dbReference type="OrthoDB" id="8964853at2759"/>
<feature type="region of interest" description="Disordered" evidence="3">
    <location>
        <begin position="253"/>
        <end position="365"/>
    </location>
</feature>
<dbReference type="GO" id="GO:0046983">
    <property type="term" value="F:protein dimerization activity"/>
    <property type="evidence" value="ECO:0007669"/>
    <property type="project" value="InterPro"/>
</dbReference>
<evidence type="ECO:0000313" key="6">
    <source>
        <dbReference type="Proteomes" id="UP000664534"/>
    </source>
</evidence>
<feature type="compositionally biased region" description="Polar residues" evidence="3">
    <location>
        <begin position="332"/>
        <end position="352"/>
    </location>
</feature>
<dbReference type="Proteomes" id="UP000664534">
    <property type="component" value="Unassembled WGS sequence"/>
</dbReference>
<sequence length="509" mass="55532">MNSDHGRKMSNQNSTRIWESNESSSSPPNNTPLKPAQLPSIATLTNNLPPGDHPASPAFSNNRSSDQWATPPQSTRSSAYSSGPNGYYHSSSISSPHRASNSSQFGATSHPSGFSDNPSASPGFAPPQHSLGLPTINQQYQDPSQYRSSHEFPTQDSRRSSLGSQVNGFNNLHINSVASPPYQGANLSQSSIAASLQRERGIPHTNGVRHSGTSSIQQQQPMSPLAPYPGESKQAYSSRTAPIISANPMKEVYNAEKPTPGQPYAFPDTDFSNRSSGSGEANGSAMMSRRNSDHTSITSSVVTNDSRLPVGQHRLDEGKSDMPGTHHHSLQHKQVSQLAGESDSPEATSPYSRTPALRNSHKMAERKRRTEMKTLFDALRAQIPASHGSKSSKWEILSKASDHIRNLEQTAKNGRDASMQFAAIQHELEAIRRENETLRGENHHFYQEVQHYREQARPSTATAMHPQPSMYPQPTSSVMGDPSRSLPPLTNGIPAANSMQGVQYSDERR</sequence>
<accession>A0A8H3IN84</accession>
<dbReference type="SMART" id="SM00353">
    <property type="entry name" value="HLH"/>
    <property type="match status" value="1"/>
</dbReference>
<keyword evidence="2" id="KW-0539">Nucleus</keyword>
<dbReference type="SUPFAM" id="SSF47459">
    <property type="entry name" value="HLH, helix-loop-helix DNA-binding domain"/>
    <property type="match status" value="1"/>
</dbReference>
<feature type="compositionally biased region" description="Polar residues" evidence="3">
    <location>
        <begin position="104"/>
        <end position="120"/>
    </location>
</feature>
<feature type="domain" description="BHLH" evidence="4">
    <location>
        <begin position="356"/>
        <end position="407"/>
    </location>
</feature>
<dbReference type="PANTHER" id="PTHR10328">
    <property type="entry name" value="PROTEIN MAX MYC-ASSOCIATED FACTOR X"/>
    <property type="match status" value="1"/>
</dbReference>
<keyword evidence="6" id="KW-1185">Reference proteome</keyword>
<feature type="compositionally biased region" description="Polar residues" evidence="3">
    <location>
        <begin position="135"/>
        <end position="167"/>
    </location>
</feature>
<evidence type="ECO:0000256" key="2">
    <source>
        <dbReference type="ARBA" id="ARBA00023242"/>
    </source>
</evidence>
<comment type="caution">
    <text evidence="5">The sequence shown here is derived from an EMBL/GenBank/DDBJ whole genome shotgun (WGS) entry which is preliminary data.</text>
</comment>
<proteinExistence type="predicted"/>
<dbReference type="GO" id="GO:0045944">
    <property type="term" value="P:positive regulation of transcription by RNA polymerase II"/>
    <property type="evidence" value="ECO:0007669"/>
    <property type="project" value="TreeGrafter"/>
</dbReference>
<feature type="compositionally biased region" description="Polar residues" evidence="3">
    <location>
        <begin position="211"/>
        <end position="222"/>
    </location>
</feature>
<dbReference type="InterPro" id="IPR036638">
    <property type="entry name" value="HLH_DNA-bd_sf"/>
</dbReference>
<dbReference type="Pfam" id="PF00010">
    <property type="entry name" value="HLH"/>
    <property type="match status" value="1"/>
</dbReference>
<feature type="compositionally biased region" description="Polar residues" evidence="3">
    <location>
        <begin position="294"/>
        <end position="306"/>
    </location>
</feature>
<feature type="region of interest" description="Disordered" evidence="3">
    <location>
        <begin position="1"/>
        <end position="167"/>
    </location>
</feature>
<evidence type="ECO:0000259" key="4">
    <source>
        <dbReference type="PROSITE" id="PS50888"/>
    </source>
</evidence>
<keyword evidence="1" id="KW-0238">DNA-binding</keyword>
<protein>
    <recommendedName>
        <fullName evidence="4">BHLH domain-containing protein</fullName>
    </recommendedName>
</protein>
<feature type="region of interest" description="Disordered" evidence="3">
    <location>
        <begin position="203"/>
        <end position="234"/>
    </location>
</feature>
<feature type="compositionally biased region" description="Polar residues" evidence="3">
    <location>
        <begin position="58"/>
        <end position="84"/>
    </location>
</feature>
<reference evidence="5" key="1">
    <citation type="submission" date="2021-03" db="EMBL/GenBank/DDBJ databases">
        <authorList>
            <person name="Tagirdzhanova G."/>
        </authorList>
    </citation>
    <scope>NUCLEOTIDE SEQUENCE</scope>
</reference>
<dbReference type="GO" id="GO:0003700">
    <property type="term" value="F:DNA-binding transcription factor activity"/>
    <property type="evidence" value="ECO:0007669"/>
    <property type="project" value="TreeGrafter"/>
</dbReference>
<evidence type="ECO:0000256" key="1">
    <source>
        <dbReference type="ARBA" id="ARBA00023125"/>
    </source>
</evidence>
<dbReference type="AlphaFoldDB" id="A0A8H3IN84"/>
<dbReference type="PANTHER" id="PTHR10328:SF15">
    <property type="entry name" value="BHLH TRANSCRIPTION FACTOR"/>
    <property type="match status" value="1"/>
</dbReference>
<dbReference type="GO" id="GO:0003677">
    <property type="term" value="F:DNA binding"/>
    <property type="evidence" value="ECO:0007669"/>
    <property type="project" value="UniProtKB-KW"/>
</dbReference>
<gene>
    <name evidence="5" type="ORF">IMSHALPRED_004749</name>
</gene>
<feature type="region of interest" description="Disordered" evidence="3">
    <location>
        <begin position="452"/>
        <end position="509"/>
    </location>
</feature>
<feature type="compositionally biased region" description="Polar residues" evidence="3">
    <location>
        <begin position="8"/>
        <end position="18"/>
    </location>
</feature>
<evidence type="ECO:0000313" key="5">
    <source>
        <dbReference type="EMBL" id="CAF9919884.1"/>
    </source>
</evidence>
<dbReference type="InterPro" id="IPR011598">
    <property type="entry name" value="bHLH_dom"/>
</dbReference>
<evidence type="ECO:0000256" key="3">
    <source>
        <dbReference type="SAM" id="MobiDB-lite"/>
    </source>
</evidence>
<dbReference type="Gene3D" id="4.10.280.10">
    <property type="entry name" value="Helix-loop-helix DNA-binding domain"/>
    <property type="match status" value="1"/>
</dbReference>
<organism evidence="5 6">
    <name type="scientific">Imshaugia aleurites</name>
    <dbReference type="NCBI Taxonomy" id="172621"/>
    <lineage>
        <taxon>Eukaryota</taxon>
        <taxon>Fungi</taxon>
        <taxon>Dikarya</taxon>
        <taxon>Ascomycota</taxon>
        <taxon>Pezizomycotina</taxon>
        <taxon>Lecanoromycetes</taxon>
        <taxon>OSLEUM clade</taxon>
        <taxon>Lecanoromycetidae</taxon>
        <taxon>Lecanorales</taxon>
        <taxon>Lecanorineae</taxon>
        <taxon>Parmeliaceae</taxon>
        <taxon>Imshaugia</taxon>
    </lineage>
</organism>
<feature type="compositionally biased region" description="Low complexity" evidence="3">
    <location>
        <begin position="90"/>
        <end position="103"/>
    </location>
</feature>